<organism evidence="1">
    <name type="scientific">Myoviridae sp. ctJ2i1</name>
    <dbReference type="NCBI Taxonomy" id="2825079"/>
    <lineage>
        <taxon>Viruses</taxon>
        <taxon>Duplodnaviria</taxon>
        <taxon>Heunggongvirae</taxon>
        <taxon>Uroviricota</taxon>
        <taxon>Caudoviricetes</taxon>
    </lineage>
</organism>
<protein>
    <submittedName>
        <fullName evidence="1">Uncharacterized protein</fullName>
    </submittedName>
</protein>
<reference evidence="1" key="1">
    <citation type="journal article" date="2021" name="Proc. Natl. Acad. Sci. U.S.A.">
        <title>A Catalog of Tens of Thousands of Viruses from Human Metagenomes Reveals Hidden Associations with Chronic Diseases.</title>
        <authorList>
            <person name="Tisza M.J."/>
            <person name="Buck C.B."/>
        </authorList>
    </citation>
    <scope>NUCLEOTIDE SEQUENCE</scope>
    <source>
        <strain evidence="1">CtJ2i1</strain>
    </source>
</reference>
<evidence type="ECO:0000313" key="1">
    <source>
        <dbReference type="EMBL" id="DAG00744.1"/>
    </source>
</evidence>
<sequence length="173" mass="19389">MNLSHDVDNIMAKSEEKVSEYLRTNGVTSGNITSEYILKNNKIDTLNVKNLFVKDLQIGGKSFIQNNIITYGNNTLELSNILLSNNKQVLFSDDTCFTSCYDGIYSVYLLEGKTEIIVSAMYDNKNIGDIIIPVSLLKEGENAFKGITVIKNNDECSIIPNENKLTFTNVIMR</sequence>
<dbReference type="EMBL" id="BK016182">
    <property type="protein sequence ID" value="DAG00744.1"/>
    <property type="molecule type" value="Genomic_DNA"/>
</dbReference>
<proteinExistence type="predicted"/>
<name>A0A8S5V1X2_9CAUD</name>
<accession>A0A8S5V1X2</accession>